<sequence>MGEQKSMNFDNKQQSRTNGCGGGGDSNNKTASSWSWTKDANNSKTNGAKASSEMIKPSQKDDRKKSLFWAYFWWLFGGVFGTHHFYLERDDQALIWFCTLGGYFGCGWLRDIYRLPSYVADANDEPEYVNWFKYRVRFYKKPPFASVRYVGATIVAYLFGQLFIMAIPGDEIYGINFRPLMILTPIAVAFGTWLVGNVGRERGSIWASLIVAYLFYPTLNYIGDETLWLGVMVVATTLAFDTFSKKWRLEKKPKQKPMRRVAVFVVFALVYSSMWTSYFYFNATLTDSLGEEVKVSEAIKHFLRSPIWLDLKTCLDETWRHARHHGFWATWRQIIDFTDPRGEINAYKVLGLAHTASQTEVTTRWRKLSRENHPDKCKGTEEERRQAQEKFMEIQEAYEILSNAKNRRQKKNKKSDNDL</sequence>
<evidence type="ECO:0000256" key="3">
    <source>
        <dbReference type="ARBA" id="ARBA00020945"/>
    </source>
</evidence>
<dbReference type="SUPFAM" id="SSF46565">
    <property type="entry name" value="Chaperone J-domain"/>
    <property type="match status" value="1"/>
</dbReference>
<dbReference type="Gene3D" id="1.10.287.110">
    <property type="entry name" value="DnaJ domain"/>
    <property type="match status" value="1"/>
</dbReference>
<dbReference type="OrthoDB" id="10262359at2759"/>
<dbReference type="SMART" id="SM00271">
    <property type="entry name" value="DnaJ"/>
    <property type="match status" value="1"/>
</dbReference>
<evidence type="ECO:0000256" key="7">
    <source>
        <dbReference type="SAM" id="Coils"/>
    </source>
</evidence>
<feature type="transmembrane region" description="Helical" evidence="9">
    <location>
        <begin position="179"/>
        <end position="196"/>
    </location>
</feature>
<dbReference type="EMBL" id="CADCXV010001527">
    <property type="protein sequence ID" value="CAB0045106.1"/>
    <property type="molecule type" value="Genomic_DNA"/>
</dbReference>
<feature type="compositionally biased region" description="Polar residues" evidence="8">
    <location>
        <begin position="26"/>
        <end position="49"/>
    </location>
</feature>
<protein>
    <recommendedName>
        <fullName evidence="3">DnaJ homolog subfamily C member 22</fullName>
    </recommendedName>
</protein>
<dbReference type="GO" id="GO:0016020">
    <property type="term" value="C:membrane"/>
    <property type="evidence" value="ECO:0007669"/>
    <property type="project" value="UniProtKB-SubCell"/>
</dbReference>
<keyword evidence="4 9" id="KW-0812">Transmembrane</keyword>
<dbReference type="PRINTS" id="PR00625">
    <property type="entry name" value="JDOMAIN"/>
</dbReference>
<keyword evidence="5 9" id="KW-1133">Transmembrane helix</keyword>
<accession>A0A6H5J4T6</accession>
<dbReference type="Pfam" id="PF00226">
    <property type="entry name" value="DnaJ"/>
    <property type="match status" value="1"/>
</dbReference>
<evidence type="ECO:0000256" key="1">
    <source>
        <dbReference type="ARBA" id="ARBA00002080"/>
    </source>
</evidence>
<evidence type="ECO:0000313" key="11">
    <source>
        <dbReference type="EMBL" id="CAB0045106.1"/>
    </source>
</evidence>
<evidence type="ECO:0000256" key="9">
    <source>
        <dbReference type="SAM" id="Phobius"/>
    </source>
</evidence>
<keyword evidence="6 9" id="KW-0472">Membrane</keyword>
<gene>
    <name evidence="11" type="ORF">TBRA_LOCUS16652</name>
</gene>
<reference evidence="11 12" key="1">
    <citation type="submission" date="2020-02" db="EMBL/GenBank/DDBJ databases">
        <authorList>
            <person name="Ferguson B K."/>
        </authorList>
    </citation>
    <scope>NUCLEOTIDE SEQUENCE [LARGE SCALE GENOMIC DNA]</scope>
</reference>
<evidence type="ECO:0000256" key="2">
    <source>
        <dbReference type="ARBA" id="ARBA00004141"/>
    </source>
</evidence>
<evidence type="ECO:0000259" key="10">
    <source>
        <dbReference type="PROSITE" id="PS50076"/>
    </source>
</evidence>
<proteinExistence type="predicted"/>
<evidence type="ECO:0000256" key="8">
    <source>
        <dbReference type="SAM" id="MobiDB-lite"/>
    </source>
</evidence>
<evidence type="ECO:0000256" key="5">
    <source>
        <dbReference type="ARBA" id="ARBA00022989"/>
    </source>
</evidence>
<feature type="region of interest" description="Disordered" evidence="8">
    <location>
        <begin position="1"/>
        <end position="57"/>
    </location>
</feature>
<feature type="transmembrane region" description="Helical" evidence="9">
    <location>
        <begin position="263"/>
        <end position="281"/>
    </location>
</feature>
<evidence type="ECO:0000256" key="4">
    <source>
        <dbReference type="ARBA" id="ARBA00022692"/>
    </source>
</evidence>
<organism evidence="11 12">
    <name type="scientific">Trichogramma brassicae</name>
    <dbReference type="NCBI Taxonomy" id="86971"/>
    <lineage>
        <taxon>Eukaryota</taxon>
        <taxon>Metazoa</taxon>
        <taxon>Ecdysozoa</taxon>
        <taxon>Arthropoda</taxon>
        <taxon>Hexapoda</taxon>
        <taxon>Insecta</taxon>
        <taxon>Pterygota</taxon>
        <taxon>Neoptera</taxon>
        <taxon>Endopterygota</taxon>
        <taxon>Hymenoptera</taxon>
        <taxon>Apocrita</taxon>
        <taxon>Proctotrupomorpha</taxon>
        <taxon>Chalcidoidea</taxon>
        <taxon>Trichogrammatidae</taxon>
        <taxon>Trichogramma</taxon>
    </lineage>
</organism>
<feature type="compositionally biased region" description="Polar residues" evidence="8">
    <location>
        <begin position="1"/>
        <end position="18"/>
    </location>
</feature>
<comment type="function">
    <text evidence="1">May function as a co-chaperone.</text>
</comment>
<name>A0A6H5J4T6_9HYME</name>
<feature type="transmembrane region" description="Helical" evidence="9">
    <location>
        <begin position="227"/>
        <end position="243"/>
    </location>
</feature>
<feature type="coiled-coil region" evidence="7">
    <location>
        <begin position="377"/>
        <end position="414"/>
    </location>
</feature>
<dbReference type="CDD" id="cd06257">
    <property type="entry name" value="DnaJ"/>
    <property type="match status" value="1"/>
</dbReference>
<feature type="transmembrane region" description="Helical" evidence="9">
    <location>
        <begin position="147"/>
        <end position="167"/>
    </location>
</feature>
<keyword evidence="7" id="KW-0175">Coiled coil</keyword>
<feature type="domain" description="J" evidence="10">
    <location>
        <begin position="345"/>
        <end position="415"/>
    </location>
</feature>
<feature type="transmembrane region" description="Helical" evidence="9">
    <location>
        <begin position="203"/>
        <end position="221"/>
    </location>
</feature>
<feature type="transmembrane region" description="Helical" evidence="9">
    <location>
        <begin position="93"/>
        <end position="109"/>
    </location>
</feature>
<dbReference type="AlphaFoldDB" id="A0A6H5J4T6"/>
<dbReference type="InterPro" id="IPR036869">
    <property type="entry name" value="J_dom_sf"/>
</dbReference>
<evidence type="ECO:0000313" key="12">
    <source>
        <dbReference type="Proteomes" id="UP000479190"/>
    </source>
</evidence>
<dbReference type="InterPro" id="IPR001623">
    <property type="entry name" value="DnaJ_domain"/>
</dbReference>
<dbReference type="Proteomes" id="UP000479190">
    <property type="component" value="Unassembled WGS sequence"/>
</dbReference>
<keyword evidence="12" id="KW-1185">Reference proteome</keyword>
<dbReference type="PANTHER" id="PTHR44733">
    <property type="entry name" value="DNAJ HOMOLOG SUBFAMILY C MEMBER 22"/>
    <property type="match status" value="1"/>
</dbReference>
<comment type="subcellular location">
    <subcellularLocation>
        <location evidence="2">Membrane</location>
        <topology evidence="2">Multi-pass membrane protein</topology>
    </subcellularLocation>
</comment>
<dbReference type="InterPro" id="IPR007829">
    <property type="entry name" value="TM2"/>
</dbReference>
<dbReference type="PROSITE" id="PS50076">
    <property type="entry name" value="DNAJ_2"/>
    <property type="match status" value="1"/>
</dbReference>
<evidence type="ECO:0000256" key="6">
    <source>
        <dbReference type="ARBA" id="ARBA00023136"/>
    </source>
</evidence>
<feature type="transmembrane region" description="Helical" evidence="9">
    <location>
        <begin position="66"/>
        <end position="87"/>
    </location>
</feature>
<dbReference type="PANTHER" id="PTHR44733:SF1">
    <property type="entry name" value="DNAJ HOMOLOG SUBFAMILY C MEMBER 22"/>
    <property type="match status" value="1"/>
</dbReference>
<dbReference type="Pfam" id="PF05154">
    <property type="entry name" value="TM2"/>
    <property type="match status" value="1"/>
</dbReference>